<proteinExistence type="predicted"/>
<keyword evidence="2 6" id="KW-0732">Signal</keyword>
<comment type="subcellular location">
    <subcellularLocation>
        <location evidence="1">Cell envelope</location>
    </subcellularLocation>
</comment>
<dbReference type="InterPro" id="IPR014756">
    <property type="entry name" value="Ig_E-set"/>
</dbReference>
<evidence type="ECO:0000256" key="1">
    <source>
        <dbReference type="ARBA" id="ARBA00004196"/>
    </source>
</evidence>
<evidence type="ECO:0000256" key="6">
    <source>
        <dbReference type="SAM" id="SignalP"/>
    </source>
</evidence>
<dbReference type="InterPro" id="IPR055401">
    <property type="entry name" value="CEMIP_beta-hel_dom"/>
</dbReference>
<feature type="region of interest" description="Disordered" evidence="5">
    <location>
        <begin position="1366"/>
        <end position="1387"/>
    </location>
</feature>
<dbReference type="Pfam" id="PF10162">
    <property type="entry name" value="G8"/>
    <property type="match status" value="1"/>
</dbReference>
<name>A0A9P1GIY3_9DINO</name>
<evidence type="ECO:0000313" key="9">
    <source>
        <dbReference type="EMBL" id="CAI4015610.1"/>
    </source>
</evidence>
<reference evidence="10" key="2">
    <citation type="submission" date="2024-04" db="EMBL/GenBank/DDBJ databases">
        <authorList>
            <person name="Chen Y."/>
            <person name="Shah S."/>
            <person name="Dougan E. K."/>
            <person name="Thang M."/>
            <person name="Chan C."/>
        </authorList>
    </citation>
    <scope>NUCLEOTIDE SEQUENCE [LARGE SCALE GENOMIC DNA]</scope>
</reference>
<sequence length="3387" mass="366445">MALQAPVVILSIALTVIAHAANIQSIYPNRGSTEGGTFLVISGSGFMMPVEANPWDSQVVFVGTKICNIHAHYTSSNRIVCETTPHDIPAESSESLTVSVQTFGGLGLAGFASTSSAFQYNWYDTPLFFWSDGWAGTGGDVVAFQGDVYPGASVAGQFDIRIGGARCVVDQENYPLSSRRRSSLKRVQCKLPDDDLLSPGHYNVTIRVGSLDREDGSCPNALCFPYTQEQAGTSYGYGMAAIVPTVTSDSIGKMKRVWGGSMDVATGQTYHYTIYPQVNAISPLEGSWFGGNNLTLTGSSFAADLDSIEVTVGGEPCTVLEATYSQIVCRLGSWQNAGRGSGMRGLMNAVYGADGYSRRRRMSWSIDSVPSVQDRYLISSSLYKGSLDSLNSDDPYDYDTLSDHQMRELTGFLVPPLTASYSFYICGDDQVSVEIGSQQGSPTETLQIVASSSSWDTGSDYGLISPHCWYYRQDLQSLPDLSGPTKKISEPIFLQGGMRYPFRLRHLGHGGSNFFRTGIKVSGLSSATTADGSMLNAGQVEGMTLVMPSMEVQAIRLIADGVLREKHWIELADVTQAGSFRIRITGKQGQESTMSFANSVDPGTVRDGVRDAQVIISGEEPYRLHDCRSLSVDTNETGNARRFTLTFNCPLEASTERWVSISIVAAGMGGATAGQSQQATAPLSGTFQVGHSGTWSSPIQARSATTSWSSLTRQIADIRRAPGHENGELELECWKHPDGWSSGESFQVLVRFRRPLGNVPLLEVNRTGLEGTGFKLEVYPVEDGDSDAIFIERVPADMFEAPYPADPEVLPVRLVVNGIVGGIGGNSVLGYKYSSALVPVLLSVTPTVVGSNGTLTLVVNNMTAYDSTSGGNWTKDVIVVLGDNVGTCEDTQEVSVDTDGITLTCVLQNVVAGMHTVHLVSITQGQADPAQAPSISVEAVVDTVSGLTGSLAGGTVLELTGVGLEGLPCSDLLVAGVACTDLAASKIEVMSSASLVCLTPALSGFDPSLSGQASWPSTSDGEITLAQPPGNTVVLATFTYESASTPLLSAVSPTFYSSALSTTITLSGSGFSNGAGKTALPIVQFGARMGEVTSQDDTSLAVWLIRAAPTPPLEAIVVPSAWIPGKGFAAVSGVTFESRFEVTGISPLVASKAGGVIVTITGAGFHPTNASKHLINFELVDGMLRPCEVLSGTPTSLTCRLKGGAKQENIETAKLYADEKFMRRLSDDAESKQSQGSKLRCHAGGNDHSKVRCFALAAARAGSLRSLPSNTIGGRTGDMLDWIRRSELEGDQGRMLDPVYNLDAVPDDAFVFGPDTEDGEPARRLEDASTLQRVADFQGLPRWGVASDEAEDYRLMHMRTKHFHGARSMKKSSEVTNGEISEDSDVPDLQRLLSSFAGDVSDDNSTNETDDSESKIEQLTLSLMLNGVMPTCKVVGGCGMNLTDEATPFVEDVQPLSGSYADGVNVIITVAQSHMPQDVQVFFGPFECPNPVVTSPKPGRWTITVPLCSFEASETPVYVLTQTGYAIGGSPHTGASFSFKQTLQLHRITASSGSFYGGTLVSISGAGLGPTADMNYATVGGYPCEVTSASNDQIQCYTPSAPLELADANVSMRTQEVKVQVLSAQVSSQPGLIAEYFYFAQSGTLPNLDGRLPDQKRIEAMVDHPSTSSEWFTGMIDSDNFAVRLTGFVSIRTTGQYTFFLASDDGSKLYFNGAMVIDNDGTHSMRTRSSLPIDLQGNSFNRITILHFEGGGSAGLRLQYSGPDTGGQLITVPSSALSHGEYEDLPTLTYTYDDPATSPYIENLTETGPVLELDGARFGSVGTVTLGTASNPSTNFQCTVTTWSDTQIVCTRPDLPSGVWQVRVHSETSGWSNPAPAQVWVDLTVTSVESNGITVSATTASEPWILVMKISQGGVLGYESELWTNTELLNPDSPEDMPDNAKYQAFLDTPFKRLRACVGSSNGKCVHHSFDVEWSSAKDIFSAGYIRDPRVDQAGLIQALGATPGSYRACPMLFPGFNVECPDYNKARWGFCANCPSQSCQSESSDADAAVGIGLRGQSSPVVGAGWTSYFASGGGTCSATSEVHRDVWLWVENVNVVNGGVNGQLYSGYGGGVTLTIQGSGLGFQPAQSKITVCGEPCEVSVSDGTTLQCAAPSMTDQDFINAFPDAFPSIDLAQVAAKFYTDRGEHEAQLSKLAFTSPIDQQIDMSMGSGQRSGCWFGFELPPSKEAFVTAVDFFPPTNPSRRNKVVETVFEVRSFSGNLTWVEVANVKDTVWTGESIAQGWTSYPINGPGVNGTAVAQAFRIRLLPDACESTGELMRGVRFRGILLNKGDASACPIEVDRISHPLASAVGGSALLPVTLSYSLARTPQVTSLSPNRGTARGDTLVTLYGEGLEPLDSQGVATDLTSTNAVINFNGYDCVPQAANSSALSCMTTERNAGINVPSTSVFLEGRGYAIISERAEDTVFRYVDRWSNIYSWLESEPPVDGDSVVVPEGQAIMLDQNSPQLFLLLISGYFEFDRQDLMLNSTYIWIAGGSFYVGSEAAPFLHQATITLHGDRWNTIELPVIGSKMLAVTDLGGLGTCAHLYKREIRLSSKGNFYVDPCPVKLVGRMELHGKPSISWTRLVETAEAGSSLLKIEEAVDWEVGTELVITPTERGQTEEVRRVLSIEDNGLTIRLDEPLRHEHLGIWYFNEEIPTPTDLRAAVGRLTRNVKVQGDERSLGYGNAYMFGVHIGAFHGGVMRIENTEITRSGQAANFGRYSSHWHVLSPHRTVDVVDLAYLRNNSYHHTFQRAVVVHSTDFTVVRDNVALQTKGHSYFTEAGDEVFSLYEHNLAVHPLQHPLLLDDDMDPAGFWQGGFQGWHRSNLASNCHRGWRVRLISGPAGGQTDMTFFNNSAHASGFGWHLKPPHAPPTLNNFKSFTAFRCNTGMFYYGTGNIFHDDHRFIECGTGHFMNHLSNNLHTAPFYHNLVLVGNIDPYAMHSRMGRGIRSAKDNEYFYVSGVTSINLHESAAFEGCFQTTCTMRYERARWFNSSKRTFSDSGKMAGIFWDLDGTLTGYPNGFVSKYFEFNTFPGKCNVSSEHVNGVVCGAADGSLRVRTMKVNNQEPWQLDGKQMNVLSSSGFDQVSYDFFKVKGWAFPMVENQTYDMRVNDPNDFQRLSLQYSVRPYVMEAHGYGAGPSYTNTTPKSEDVLVHLNYTDWRDHFDGTTGSAAQNLQFRHWDETNMPRDTMRPGECRAFWLQGGWVRYGPWRSARRSQKVFAASKSMAVEEESSKEVIVDCARRSGDAKVESGPGQVVYWLPMTEANMQEACRSYLKEYGPGLLEALQSGKVIAVHCQEGVHRSVEFAKQLQALAAQDFAAPRKLESLEEDGPEDEPEDDAKPET</sequence>
<evidence type="ECO:0000259" key="8">
    <source>
        <dbReference type="PROSITE" id="PS51820"/>
    </source>
</evidence>
<dbReference type="PROSITE" id="PS51484">
    <property type="entry name" value="G8"/>
    <property type="match status" value="1"/>
</dbReference>
<feature type="domain" description="G8" evidence="7">
    <location>
        <begin position="2478"/>
        <end position="2629"/>
    </location>
</feature>
<dbReference type="EMBL" id="CAMXCT020006539">
    <property type="protein sequence ID" value="CAL1168985.1"/>
    <property type="molecule type" value="Genomic_DNA"/>
</dbReference>
<keyword evidence="12" id="KW-1185">Reference proteome</keyword>
<evidence type="ECO:0000259" key="7">
    <source>
        <dbReference type="PROSITE" id="PS51484"/>
    </source>
</evidence>
<feature type="domain" description="PA14" evidence="8">
    <location>
        <begin position="341"/>
        <end position="533"/>
    </location>
</feature>
<feature type="chain" id="PRO_5043273047" evidence="6">
    <location>
        <begin position="21"/>
        <end position="3387"/>
    </location>
</feature>
<dbReference type="PANTHER" id="PTHR46769:SF2">
    <property type="entry name" value="FIBROCYSTIN-L ISOFORM 2 PRECURSOR-RELATED"/>
    <property type="match status" value="1"/>
</dbReference>
<dbReference type="Gene3D" id="2.60.40.10">
    <property type="entry name" value="Immunoglobulins"/>
    <property type="match status" value="8"/>
</dbReference>
<dbReference type="EMBL" id="CAMXCT030006539">
    <property type="protein sequence ID" value="CAL4802922.1"/>
    <property type="molecule type" value="Genomic_DNA"/>
</dbReference>
<evidence type="ECO:0000256" key="4">
    <source>
        <dbReference type="ARBA" id="ARBA00023180"/>
    </source>
</evidence>
<dbReference type="OrthoDB" id="442997at2759"/>
<feature type="compositionally biased region" description="Acidic residues" evidence="5">
    <location>
        <begin position="3370"/>
        <end position="3381"/>
    </location>
</feature>
<dbReference type="InterPro" id="IPR019316">
    <property type="entry name" value="G8_domain"/>
</dbReference>
<dbReference type="SUPFAM" id="SSF81296">
    <property type="entry name" value="E set domains"/>
    <property type="match status" value="7"/>
</dbReference>
<dbReference type="InterPro" id="IPR013783">
    <property type="entry name" value="Ig-like_fold"/>
</dbReference>
<dbReference type="EMBL" id="CAMXCT010006539">
    <property type="protein sequence ID" value="CAI4015610.1"/>
    <property type="molecule type" value="Genomic_DNA"/>
</dbReference>
<dbReference type="PROSITE" id="PS51820">
    <property type="entry name" value="PA14"/>
    <property type="match status" value="2"/>
</dbReference>
<feature type="domain" description="PA14" evidence="8">
    <location>
        <begin position="1627"/>
        <end position="1776"/>
    </location>
</feature>
<dbReference type="InterPro" id="IPR052387">
    <property type="entry name" value="Fibrocystin"/>
</dbReference>
<protein>
    <submittedName>
        <fullName evidence="11">Prostaglandin F synthase</fullName>
    </submittedName>
</protein>
<dbReference type="SMART" id="SM01225">
    <property type="entry name" value="G8"/>
    <property type="match status" value="1"/>
</dbReference>
<dbReference type="Pfam" id="PF07691">
    <property type="entry name" value="PA14"/>
    <property type="match status" value="1"/>
</dbReference>
<dbReference type="SMART" id="SM00758">
    <property type="entry name" value="PA14"/>
    <property type="match status" value="1"/>
</dbReference>
<dbReference type="Pfam" id="PF01833">
    <property type="entry name" value="TIG"/>
    <property type="match status" value="5"/>
</dbReference>
<evidence type="ECO:0000256" key="2">
    <source>
        <dbReference type="ARBA" id="ARBA00022729"/>
    </source>
</evidence>
<evidence type="ECO:0000313" key="12">
    <source>
        <dbReference type="Proteomes" id="UP001152797"/>
    </source>
</evidence>
<dbReference type="InterPro" id="IPR037524">
    <property type="entry name" value="PA14/GLEYA"/>
</dbReference>
<feature type="region of interest" description="Disordered" evidence="5">
    <location>
        <begin position="1396"/>
        <end position="1415"/>
    </location>
</feature>
<evidence type="ECO:0000313" key="10">
    <source>
        <dbReference type="EMBL" id="CAL1168985.1"/>
    </source>
</evidence>
<dbReference type="CDD" id="cd00603">
    <property type="entry name" value="IPT_PCSR"/>
    <property type="match status" value="7"/>
</dbReference>
<reference evidence="9" key="1">
    <citation type="submission" date="2022-10" db="EMBL/GenBank/DDBJ databases">
        <authorList>
            <person name="Chen Y."/>
            <person name="Dougan E. K."/>
            <person name="Chan C."/>
            <person name="Rhodes N."/>
            <person name="Thang M."/>
        </authorList>
    </citation>
    <scope>NUCLEOTIDE SEQUENCE</scope>
</reference>
<dbReference type="InterPro" id="IPR011658">
    <property type="entry name" value="PA14_dom"/>
</dbReference>
<keyword evidence="4" id="KW-0325">Glycoprotein</keyword>
<feature type="signal peptide" evidence="6">
    <location>
        <begin position="1"/>
        <end position="20"/>
    </location>
</feature>
<evidence type="ECO:0000256" key="5">
    <source>
        <dbReference type="SAM" id="MobiDB-lite"/>
    </source>
</evidence>
<dbReference type="Proteomes" id="UP001152797">
    <property type="component" value="Unassembled WGS sequence"/>
</dbReference>
<dbReference type="InterPro" id="IPR002909">
    <property type="entry name" value="IPT_dom"/>
</dbReference>
<feature type="region of interest" description="Disordered" evidence="5">
    <location>
        <begin position="3364"/>
        <end position="3387"/>
    </location>
</feature>
<dbReference type="Pfam" id="PF24606">
    <property type="entry name" value="CEMIP_beta-hel"/>
    <property type="match status" value="1"/>
</dbReference>
<keyword evidence="3" id="KW-0677">Repeat</keyword>
<dbReference type="PANTHER" id="PTHR46769">
    <property type="entry name" value="POLYCYSTIC KIDNEY AND HEPATIC DISEASE 1 (AUTOSOMAL RECESSIVE)-LIKE 1"/>
    <property type="match status" value="1"/>
</dbReference>
<comment type="caution">
    <text evidence="9">The sequence shown here is derived from an EMBL/GenBank/DDBJ whole genome shotgun (WGS) entry which is preliminary data.</text>
</comment>
<evidence type="ECO:0000313" key="11">
    <source>
        <dbReference type="EMBL" id="CAL4802922.1"/>
    </source>
</evidence>
<dbReference type="SUPFAM" id="SSF56988">
    <property type="entry name" value="Anthrax protective antigen"/>
    <property type="match status" value="1"/>
</dbReference>
<accession>A0A9P1GIY3</accession>
<organism evidence="9">
    <name type="scientific">Cladocopium goreaui</name>
    <dbReference type="NCBI Taxonomy" id="2562237"/>
    <lineage>
        <taxon>Eukaryota</taxon>
        <taxon>Sar</taxon>
        <taxon>Alveolata</taxon>
        <taxon>Dinophyceae</taxon>
        <taxon>Suessiales</taxon>
        <taxon>Symbiodiniaceae</taxon>
        <taxon>Cladocopium</taxon>
    </lineage>
</organism>
<evidence type="ECO:0000256" key="3">
    <source>
        <dbReference type="ARBA" id="ARBA00022737"/>
    </source>
</evidence>
<gene>
    <name evidence="9" type="ORF">C1SCF055_LOCUS40431</name>
</gene>
<dbReference type="SMART" id="SM00429">
    <property type="entry name" value="IPT"/>
    <property type="match status" value="6"/>
</dbReference>